<dbReference type="GO" id="GO:0009002">
    <property type="term" value="F:serine-type D-Ala-D-Ala carboxypeptidase activity"/>
    <property type="evidence" value="ECO:0007669"/>
    <property type="project" value="UniProtKB-EC"/>
</dbReference>
<keyword evidence="7" id="KW-0378">Hydrolase</keyword>
<dbReference type="GO" id="GO:0030288">
    <property type="term" value="C:outer membrane-bounded periplasmic space"/>
    <property type="evidence" value="ECO:0007669"/>
    <property type="project" value="TreeGrafter"/>
</dbReference>
<dbReference type="GO" id="GO:0008360">
    <property type="term" value="P:regulation of cell shape"/>
    <property type="evidence" value="ECO:0007669"/>
    <property type="project" value="UniProtKB-KW"/>
</dbReference>
<evidence type="ECO:0000256" key="3">
    <source>
        <dbReference type="ARBA" id="ARBA00022645"/>
    </source>
</evidence>
<dbReference type="Gene3D" id="1.10.3810.10">
    <property type="entry name" value="Biosynthetic peptidoglycan transglycosylase-like"/>
    <property type="match status" value="1"/>
</dbReference>
<dbReference type="SUPFAM" id="SSF53955">
    <property type="entry name" value="Lysozyme-like"/>
    <property type="match status" value="1"/>
</dbReference>
<evidence type="ECO:0000256" key="1">
    <source>
        <dbReference type="ARBA" id="ARBA00007090"/>
    </source>
</evidence>
<dbReference type="RefSeq" id="WP_312924047.1">
    <property type="nucleotide sequence ID" value="NZ_BAABIX010000009.1"/>
</dbReference>
<keyword evidence="11" id="KW-0961">Cell wall biogenesis/degradation</keyword>
<gene>
    <name evidence="18" type="ORF">HNP84_001455</name>
</gene>
<keyword evidence="15" id="KW-0812">Transmembrane</keyword>
<dbReference type="PANTHER" id="PTHR32282:SF33">
    <property type="entry name" value="PEPTIDOGLYCAN GLYCOSYLTRANSFERASE"/>
    <property type="match status" value="1"/>
</dbReference>
<evidence type="ECO:0000256" key="8">
    <source>
        <dbReference type="ARBA" id="ARBA00022960"/>
    </source>
</evidence>
<proteinExistence type="inferred from homology"/>
<dbReference type="InterPro" id="IPR001264">
    <property type="entry name" value="Glyco_trans_51"/>
</dbReference>
<keyword evidence="15" id="KW-1133">Transmembrane helix</keyword>
<keyword evidence="15" id="KW-0472">Membrane</keyword>
<evidence type="ECO:0000256" key="15">
    <source>
        <dbReference type="SAM" id="Phobius"/>
    </source>
</evidence>
<organism evidence="18 19">
    <name type="scientific">Thermocatellispora tengchongensis</name>
    <dbReference type="NCBI Taxonomy" id="1073253"/>
    <lineage>
        <taxon>Bacteria</taxon>
        <taxon>Bacillati</taxon>
        <taxon>Actinomycetota</taxon>
        <taxon>Actinomycetes</taxon>
        <taxon>Streptosporangiales</taxon>
        <taxon>Streptosporangiaceae</taxon>
        <taxon>Thermocatellispora</taxon>
    </lineage>
</organism>
<evidence type="ECO:0000313" key="18">
    <source>
        <dbReference type="EMBL" id="MBB5131742.1"/>
    </source>
</evidence>
<comment type="similarity">
    <text evidence="2">In the N-terminal section; belongs to the glycosyltransferase 51 family.</text>
</comment>
<feature type="domain" description="Glycosyl transferase family 51" evidence="17">
    <location>
        <begin position="79"/>
        <end position="267"/>
    </location>
</feature>
<dbReference type="Pfam" id="PF00905">
    <property type="entry name" value="Transpeptidase"/>
    <property type="match status" value="1"/>
</dbReference>
<evidence type="ECO:0000256" key="10">
    <source>
        <dbReference type="ARBA" id="ARBA00023268"/>
    </source>
</evidence>
<keyword evidence="8" id="KW-0133">Cell shape</keyword>
<evidence type="ECO:0000256" key="13">
    <source>
        <dbReference type="ARBA" id="ARBA00049902"/>
    </source>
</evidence>
<evidence type="ECO:0000256" key="5">
    <source>
        <dbReference type="ARBA" id="ARBA00022676"/>
    </source>
</evidence>
<dbReference type="InterPro" id="IPR023346">
    <property type="entry name" value="Lysozyme-like_dom_sf"/>
</dbReference>
<dbReference type="Gene3D" id="3.40.710.10">
    <property type="entry name" value="DD-peptidase/beta-lactamase superfamily"/>
    <property type="match status" value="1"/>
</dbReference>
<feature type="compositionally biased region" description="Basic and acidic residues" evidence="14">
    <location>
        <begin position="709"/>
        <end position="723"/>
    </location>
</feature>
<dbReference type="GO" id="GO:0008955">
    <property type="term" value="F:peptidoglycan glycosyltransferase activity"/>
    <property type="evidence" value="ECO:0007669"/>
    <property type="project" value="UniProtKB-EC"/>
</dbReference>
<feature type="region of interest" description="Disordered" evidence="14">
    <location>
        <begin position="682"/>
        <end position="723"/>
    </location>
</feature>
<evidence type="ECO:0000256" key="6">
    <source>
        <dbReference type="ARBA" id="ARBA00022679"/>
    </source>
</evidence>
<evidence type="ECO:0000256" key="4">
    <source>
        <dbReference type="ARBA" id="ARBA00022670"/>
    </source>
</evidence>
<dbReference type="InterPro" id="IPR012338">
    <property type="entry name" value="Beta-lactam/transpept-like"/>
</dbReference>
<feature type="domain" description="Penicillin-binding protein transpeptidase" evidence="16">
    <location>
        <begin position="369"/>
        <end position="631"/>
    </location>
</feature>
<keyword evidence="9" id="KW-0573">Peptidoglycan synthesis</keyword>
<keyword evidence="4" id="KW-0645">Protease</keyword>
<dbReference type="Pfam" id="PF00912">
    <property type="entry name" value="Transgly"/>
    <property type="match status" value="1"/>
</dbReference>
<comment type="catalytic activity">
    <reaction evidence="12">
        <text>Preferential cleavage: (Ac)2-L-Lys-D-Ala-|-D-Ala. Also transpeptidation of peptidyl-alanyl moieties that are N-acyl substituents of D-alanine.</text>
        <dbReference type="EC" id="3.4.16.4"/>
    </reaction>
</comment>
<feature type="transmembrane region" description="Helical" evidence="15">
    <location>
        <begin position="20"/>
        <end position="42"/>
    </location>
</feature>
<keyword evidence="19" id="KW-1185">Reference proteome</keyword>
<evidence type="ECO:0000256" key="9">
    <source>
        <dbReference type="ARBA" id="ARBA00022984"/>
    </source>
</evidence>
<evidence type="ECO:0000313" key="19">
    <source>
        <dbReference type="Proteomes" id="UP000578449"/>
    </source>
</evidence>
<dbReference type="GO" id="GO:0008658">
    <property type="term" value="F:penicillin binding"/>
    <property type="evidence" value="ECO:0007669"/>
    <property type="project" value="InterPro"/>
</dbReference>
<dbReference type="InterPro" id="IPR001460">
    <property type="entry name" value="PCN-bd_Tpept"/>
</dbReference>
<comment type="similarity">
    <text evidence="1">In the C-terminal section; belongs to the transpeptidase family.</text>
</comment>
<name>A0A840NX06_9ACTN</name>
<evidence type="ECO:0000256" key="14">
    <source>
        <dbReference type="SAM" id="MobiDB-lite"/>
    </source>
</evidence>
<dbReference type="GO" id="GO:0006508">
    <property type="term" value="P:proteolysis"/>
    <property type="evidence" value="ECO:0007669"/>
    <property type="project" value="UniProtKB-KW"/>
</dbReference>
<protein>
    <submittedName>
        <fullName evidence="18">Membrane peptidoglycan carboxypeptidase</fullName>
    </submittedName>
</protein>
<feature type="region of interest" description="Disordered" evidence="14">
    <location>
        <begin position="739"/>
        <end position="799"/>
    </location>
</feature>
<evidence type="ECO:0000259" key="16">
    <source>
        <dbReference type="Pfam" id="PF00905"/>
    </source>
</evidence>
<comment type="catalytic activity">
    <reaction evidence="13">
        <text>[GlcNAc-(1-&gt;4)-Mur2Ac(oyl-L-Ala-gamma-D-Glu-L-Lys-D-Ala-D-Ala)](n)-di-trans,octa-cis-undecaprenyl diphosphate + beta-D-GlcNAc-(1-&gt;4)-Mur2Ac(oyl-L-Ala-gamma-D-Glu-L-Lys-D-Ala-D-Ala)-di-trans,octa-cis-undecaprenyl diphosphate = [GlcNAc-(1-&gt;4)-Mur2Ac(oyl-L-Ala-gamma-D-Glu-L-Lys-D-Ala-D-Ala)](n+1)-di-trans,octa-cis-undecaprenyl diphosphate + di-trans,octa-cis-undecaprenyl diphosphate + H(+)</text>
        <dbReference type="Rhea" id="RHEA:23708"/>
        <dbReference type="Rhea" id="RHEA-COMP:9602"/>
        <dbReference type="Rhea" id="RHEA-COMP:9603"/>
        <dbReference type="ChEBI" id="CHEBI:15378"/>
        <dbReference type="ChEBI" id="CHEBI:58405"/>
        <dbReference type="ChEBI" id="CHEBI:60033"/>
        <dbReference type="ChEBI" id="CHEBI:78435"/>
        <dbReference type="EC" id="2.4.99.28"/>
    </reaction>
</comment>
<dbReference type="AlphaFoldDB" id="A0A840NX06"/>
<dbReference type="GO" id="GO:0071555">
    <property type="term" value="P:cell wall organization"/>
    <property type="evidence" value="ECO:0007669"/>
    <property type="project" value="UniProtKB-KW"/>
</dbReference>
<dbReference type="InterPro" id="IPR050396">
    <property type="entry name" value="Glycosyltr_51/Transpeptidase"/>
</dbReference>
<evidence type="ECO:0000256" key="12">
    <source>
        <dbReference type="ARBA" id="ARBA00034000"/>
    </source>
</evidence>
<dbReference type="Proteomes" id="UP000578449">
    <property type="component" value="Unassembled WGS sequence"/>
</dbReference>
<comment type="caution">
    <text evidence="18">The sequence shown here is derived from an EMBL/GenBank/DDBJ whole genome shotgun (WGS) entry which is preliminary data.</text>
</comment>
<dbReference type="FunFam" id="1.10.3810.10:FF:000001">
    <property type="entry name" value="Penicillin-binding protein 1A"/>
    <property type="match status" value="1"/>
</dbReference>
<keyword evidence="10" id="KW-0511">Multifunctional enzyme</keyword>
<evidence type="ECO:0000256" key="11">
    <source>
        <dbReference type="ARBA" id="ARBA00023316"/>
    </source>
</evidence>
<feature type="compositionally biased region" description="Basic and acidic residues" evidence="14">
    <location>
        <begin position="743"/>
        <end position="790"/>
    </location>
</feature>
<accession>A0A840NX06</accession>
<keyword evidence="5" id="KW-0328">Glycosyltransferase</keyword>
<dbReference type="GO" id="GO:0009252">
    <property type="term" value="P:peptidoglycan biosynthetic process"/>
    <property type="evidence" value="ECO:0007669"/>
    <property type="project" value="UniProtKB-KW"/>
</dbReference>
<sequence>MRSRGTRHDTVDARGRRRALAGLGLAGALGGVIAAAILLPAVGGAGLVVKGVARTFTDLPAPPHEEPLPLRTRLLDRDGRQFAQFYYENRTAVPLAKVAPVMRKAIVAIEDARFYEHAGMDVRGTIRALIANARAGNIKQGGSSLTQQLVKNLLVQSAETQAERDRARAPNLQRKITELRLALALEKKYTKDEILERYLNINYFGAGAFGVEAAARRFFSTTADRLTLPQAATLAGAIRTPNATDPALGEARRARLKQRRDLVLDRMAEVKAITPAQAAAAKREPLGIRLRPEPGGCYESESPFFCRYVQLELLSNPAFGHTRAERERRLNQGGLVLRTTLDRRAQRAAERAISEWVHPKDDQVAAEAMVEPGTGRILALAASKKYGSNKGGAKKGPRTTYNLPVDVKHGGGLGLQAGSTFKVYTLATALGEGWRFDQGFDTPGAFSPASGYRDCAGRGVNSPGTTIHNAGGEGEGGPHSISTGTWKSVNIFFMMLEQKVGLCDVVRTARKLGIARADGKPLREVPTFTLGVNEMDPLTVAASFASFAARGRYCRPIAVLEIIERDGRRTPIPPSCRQAIEPEVADAVNHVLQGVFTEGTMRGQDIGRPAAGKTGTNNGYTSAWFAGYTPDLAAAVSVGDIRGSYKYPLRGVEIGGRYYGSVQGATLPGPIWVESMSRALRDTEPRGFHGPDMGRFGGGHTPGLEDAEDRERGERGDDDRSEARGRRRFERNLFDGLWPPWDRPGHRDRNRWDQDRWDQDRRDQDRRDQDRRDRGRENQGREDQGGRGDRPPWLPPGLW</sequence>
<keyword evidence="3 18" id="KW-0121">Carboxypeptidase</keyword>
<dbReference type="PANTHER" id="PTHR32282">
    <property type="entry name" value="BINDING PROTEIN TRANSPEPTIDASE, PUTATIVE-RELATED"/>
    <property type="match status" value="1"/>
</dbReference>
<dbReference type="InterPro" id="IPR036950">
    <property type="entry name" value="PBP_transglycosylase"/>
</dbReference>
<evidence type="ECO:0000256" key="7">
    <source>
        <dbReference type="ARBA" id="ARBA00022801"/>
    </source>
</evidence>
<evidence type="ECO:0000256" key="2">
    <source>
        <dbReference type="ARBA" id="ARBA00007739"/>
    </source>
</evidence>
<keyword evidence="6" id="KW-0808">Transferase</keyword>
<dbReference type="EMBL" id="JACHGN010000003">
    <property type="protein sequence ID" value="MBB5131742.1"/>
    <property type="molecule type" value="Genomic_DNA"/>
</dbReference>
<evidence type="ECO:0000259" key="17">
    <source>
        <dbReference type="Pfam" id="PF00912"/>
    </source>
</evidence>
<dbReference type="SUPFAM" id="SSF56601">
    <property type="entry name" value="beta-lactamase/transpeptidase-like"/>
    <property type="match status" value="1"/>
</dbReference>
<reference evidence="18 19" key="1">
    <citation type="submission" date="2020-08" db="EMBL/GenBank/DDBJ databases">
        <title>Genomic Encyclopedia of Type Strains, Phase IV (KMG-IV): sequencing the most valuable type-strain genomes for metagenomic binning, comparative biology and taxonomic classification.</title>
        <authorList>
            <person name="Goeker M."/>
        </authorList>
    </citation>
    <scope>NUCLEOTIDE SEQUENCE [LARGE SCALE GENOMIC DNA]</scope>
    <source>
        <strain evidence="18 19">DSM 45615</strain>
    </source>
</reference>